<accession>A0A9P7N6J7</accession>
<keyword evidence="1" id="KW-0732">Signal</keyword>
<dbReference type="PROSITE" id="PS51257">
    <property type="entry name" value="PROKAR_LIPOPROTEIN"/>
    <property type="match status" value="1"/>
</dbReference>
<dbReference type="AlphaFoldDB" id="A0A9P7N6J7"/>
<dbReference type="Proteomes" id="UP000748025">
    <property type="component" value="Unassembled WGS sequence"/>
</dbReference>
<gene>
    <name evidence="2" type="ORF">E4U43_003644</name>
</gene>
<keyword evidence="3" id="KW-1185">Reference proteome</keyword>
<feature type="signal peptide" evidence="1">
    <location>
        <begin position="1"/>
        <end position="21"/>
    </location>
</feature>
<proteinExistence type="predicted"/>
<name>A0A9P7N6J7_9HYPO</name>
<dbReference type="EMBL" id="SRPW01002439">
    <property type="protein sequence ID" value="KAG5992858.1"/>
    <property type="molecule type" value="Genomic_DNA"/>
</dbReference>
<evidence type="ECO:0000313" key="2">
    <source>
        <dbReference type="EMBL" id="KAG5992858.1"/>
    </source>
</evidence>
<feature type="chain" id="PRO_5040426085" description="Cyanovirin-N domain-containing protein" evidence="1">
    <location>
        <begin position="22"/>
        <end position="121"/>
    </location>
</feature>
<sequence>MHFSKSTALAIVAIFTGVTSAGCSQDQPSAAGFGSYPCHQTAGTNIWHCGSGAGLALTKDTDKFLVYSGTGGVDGFQVSCDTDKSANSRLYCSPETWGAIELKCPNNAYSVYGIHLINLAS</sequence>
<evidence type="ECO:0000313" key="3">
    <source>
        <dbReference type="Proteomes" id="UP000748025"/>
    </source>
</evidence>
<evidence type="ECO:0000256" key="1">
    <source>
        <dbReference type="SAM" id="SignalP"/>
    </source>
</evidence>
<reference evidence="2" key="1">
    <citation type="journal article" date="2020" name="bioRxiv">
        <title>Whole genome comparisons of ergot fungi reveals the divergence and evolution of species within the genus Claviceps are the result of varying mechanisms driving genome evolution and host range expansion.</title>
        <authorList>
            <person name="Wyka S.A."/>
            <person name="Mondo S.J."/>
            <person name="Liu M."/>
            <person name="Dettman J."/>
            <person name="Nalam V."/>
            <person name="Broders K.D."/>
        </authorList>
    </citation>
    <scope>NUCLEOTIDE SEQUENCE</scope>
    <source>
        <strain evidence="2">CCC 602</strain>
    </source>
</reference>
<protein>
    <recommendedName>
        <fullName evidence="4">Cyanovirin-N domain-containing protein</fullName>
    </recommendedName>
</protein>
<evidence type="ECO:0008006" key="4">
    <source>
        <dbReference type="Google" id="ProtNLM"/>
    </source>
</evidence>
<organism evidence="2 3">
    <name type="scientific">Claviceps pusilla</name>
    <dbReference type="NCBI Taxonomy" id="123648"/>
    <lineage>
        <taxon>Eukaryota</taxon>
        <taxon>Fungi</taxon>
        <taxon>Dikarya</taxon>
        <taxon>Ascomycota</taxon>
        <taxon>Pezizomycotina</taxon>
        <taxon>Sordariomycetes</taxon>
        <taxon>Hypocreomycetidae</taxon>
        <taxon>Hypocreales</taxon>
        <taxon>Clavicipitaceae</taxon>
        <taxon>Claviceps</taxon>
    </lineage>
</organism>
<comment type="caution">
    <text evidence="2">The sequence shown here is derived from an EMBL/GenBank/DDBJ whole genome shotgun (WGS) entry which is preliminary data.</text>
</comment>